<dbReference type="OrthoDB" id="5411673at2759"/>
<dbReference type="InterPro" id="IPR032710">
    <property type="entry name" value="NTF2-like_dom_sf"/>
</dbReference>
<name>A0A0A2VBH2_BEABA</name>
<evidence type="ECO:0000313" key="2">
    <source>
        <dbReference type="Proteomes" id="UP000030106"/>
    </source>
</evidence>
<reference evidence="1 2" key="1">
    <citation type="submission" date="2012-10" db="EMBL/GenBank/DDBJ databases">
        <title>Genome sequencing and analysis of entomopathogenic fungi Beauveria bassiana D1-5.</title>
        <authorList>
            <person name="Li Q."/>
            <person name="Wang L."/>
            <person name="Zhang Z."/>
            <person name="Wang Q."/>
            <person name="Ren J."/>
            <person name="Wang M."/>
            <person name="Xu W."/>
            <person name="Wang J."/>
            <person name="Lu Y."/>
            <person name="Du Q."/>
            <person name="Sun Z."/>
        </authorList>
    </citation>
    <scope>NUCLEOTIDE SEQUENCE [LARGE SCALE GENOMIC DNA]</scope>
    <source>
        <strain evidence="1 2">D1-5</strain>
    </source>
</reference>
<dbReference type="HOGENOM" id="CLU_1960214_0_0_1"/>
<gene>
    <name evidence="1" type="ORF">BBAD15_g11325</name>
</gene>
<accession>A0A0A2VBH2</accession>
<proteinExistence type="predicted"/>
<evidence type="ECO:0000313" key="1">
    <source>
        <dbReference type="EMBL" id="KGQ03445.1"/>
    </source>
</evidence>
<dbReference type="Proteomes" id="UP000030106">
    <property type="component" value="Unassembled WGS sequence"/>
</dbReference>
<protein>
    <recommendedName>
        <fullName evidence="3">SnoaL-like domain-containing protein</fullName>
    </recommendedName>
</protein>
<comment type="caution">
    <text evidence="1">The sequence shown here is derived from an EMBL/GenBank/DDBJ whole genome shotgun (WGS) entry which is preliminary data.</text>
</comment>
<organism evidence="1 2">
    <name type="scientific">Beauveria bassiana D1-5</name>
    <dbReference type="NCBI Taxonomy" id="1245745"/>
    <lineage>
        <taxon>Eukaryota</taxon>
        <taxon>Fungi</taxon>
        <taxon>Dikarya</taxon>
        <taxon>Ascomycota</taxon>
        <taxon>Pezizomycotina</taxon>
        <taxon>Sordariomycetes</taxon>
        <taxon>Hypocreomycetidae</taxon>
        <taxon>Hypocreales</taxon>
        <taxon>Cordycipitaceae</taxon>
        <taxon>Beauveria</taxon>
    </lineage>
</organism>
<sequence>MSPSEITAKEFEQWLDSTFIGDPATSREFCQRNLSPDYVRLHAGGGRTDFDQAVEKVTHFRTICRKWEGKVNFLVQQGNKIAVRYTVNLIFGDNPEQHMELMFMAERDTQGRFQNVWELTEPIDESANN</sequence>
<evidence type="ECO:0008006" key="3">
    <source>
        <dbReference type="Google" id="ProtNLM"/>
    </source>
</evidence>
<dbReference type="eggNOG" id="ENOG502SVB9">
    <property type="taxonomic scope" value="Eukaryota"/>
</dbReference>
<dbReference type="SUPFAM" id="SSF54427">
    <property type="entry name" value="NTF2-like"/>
    <property type="match status" value="1"/>
</dbReference>
<dbReference type="EMBL" id="ANFO01001222">
    <property type="protein sequence ID" value="KGQ03445.1"/>
    <property type="molecule type" value="Genomic_DNA"/>
</dbReference>
<dbReference type="AlphaFoldDB" id="A0A0A2VBH2"/>